<reference evidence="8 9" key="1">
    <citation type="journal article" date="2017" name="Genome Med.">
        <title>A novel Ruminococcus gnavus clade enriched in inflammatory bowel disease patients.</title>
        <authorList>
            <person name="Hall A.B."/>
            <person name="Yassour M."/>
            <person name="Sauk J."/>
            <person name="Garner A."/>
            <person name="Jiang X."/>
            <person name="Arthur T."/>
            <person name="Lagoudas G.K."/>
            <person name="Vatanen T."/>
            <person name="Fornelos N."/>
            <person name="Wilson R."/>
            <person name="Bertha M."/>
            <person name="Cohen M."/>
            <person name="Garber J."/>
            <person name="Khalili H."/>
            <person name="Gevers D."/>
            <person name="Ananthakrishnan A.N."/>
            <person name="Kugathasan S."/>
            <person name="Lander E.S."/>
            <person name="Blainey P."/>
            <person name="Vlamakis H."/>
            <person name="Xavier R.J."/>
            <person name="Huttenhower C."/>
        </authorList>
    </citation>
    <scope>NUCLEOTIDE SEQUENCE [LARGE SCALE GENOMIC DNA]</scope>
    <source>
        <strain evidence="8 9">RJX1118</strain>
    </source>
</reference>
<evidence type="ECO:0000313" key="8">
    <source>
        <dbReference type="EMBL" id="PLT57242.1"/>
    </source>
</evidence>
<evidence type="ECO:0000256" key="1">
    <source>
        <dbReference type="ARBA" id="ARBA00004141"/>
    </source>
</evidence>
<feature type="transmembrane region" description="Helical" evidence="5">
    <location>
        <begin position="275"/>
        <end position="293"/>
    </location>
</feature>
<reference evidence="7" key="2">
    <citation type="submission" date="2022-12" db="EMBL/GenBank/DDBJ databases">
        <title>Genome of R. gnavus strain RSHDN_123.</title>
        <authorList>
            <person name="Abdugheni R."/>
        </authorList>
    </citation>
    <scope>NUCLEOTIDE SEQUENCE</scope>
    <source>
        <strain evidence="7">RSHDN_123</strain>
    </source>
</reference>
<keyword evidence="2 5" id="KW-0812">Transmembrane</keyword>
<feature type="transmembrane region" description="Helical" evidence="5">
    <location>
        <begin position="83"/>
        <end position="101"/>
    </location>
</feature>
<gene>
    <name evidence="8" type="ORF">CDL18_03370</name>
    <name evidence="7" type="ORF">O8D18_00700</name>
</gene>
<dbReference type="Pfam" id="PF13515">
    <property type="entry name" value="FUSC_2"/>
    <property type="match status" value="1"/>
</dbReference>
<feature type="transmembrane region" description="Helical" evidence="5">
    <location>
        <begin position="327"/>
        <end position="345"/>
    </location>
</feature>
<comment type="subcellular location">
    <subcellularLocation>
        <location evidence="1">Membrane</location>
        <topology evidence="1">Multi-pass membrane protein</topology>
    </subcellularLocation>
</comment>
<evidence type="ECO:0000313" key="9">
    <source>
        <dbReference type="Proteomes" id="UP000234849"/>
    </source>
</evidence>
<dbReference type="EMBL" id="JAPZED010000001">
    <property type="protein sequence ID" value="MCZ7692575.1"/>
    <property type="molecule type" value="Genomic_DNA"/>
</dbReference>
<dbReference type="Proteomes" id="UP000234849">
    <property type="component" value="Unassembled WGS sequence"/>
</dbReference>
<sequence>MTLYQELQLNQAGSKQLIRNTQDKKEKARHIAVYLFKILLTLAFCVAFVTVYTKVFGSDNSIVGVVVLLSVMTFRFADFGIHAPHALSSLMVIWGIMTFGPRLANAGNLVTELIVNMVCIFTLMILGCHNVVMFNQSTLLLGYLLLYGYDVSGTQYLQRIAGMAVGGILTGIVFYRNHRHQKYKRTLRHIFEEFDLHSSRTRWQICVTLGVSSVIFFAGLFGLPRAMWAGIAAMSVLVPFHADMKGRIKGRIPGNILGGLTFIVLYLVLPESMYSLIGILGGIGVGLSATYGWQAVFNSWGAMSIAMTFLGVGGAIFYRIFNNAFGAFYALVFYRLFSIGMDWITEVKKKRVSV</sequence>
<evidence type="ECO:0000256" key="4">
    <source>
        <dbReference type="ARBA" id="ARBA00023136"/>
    </source>
</evidence>
<evidence type="ECO:0000256" key="3">
    <source>
        <dbReference type="ARBA" id="ARBA00022989"/>
    </source>
</evidence>
<accession>A0A2N5NL69</accession>
<evidence type="ECO:0000259" key="6">
    <source>
        <dbReference type="Pfam" id="PF13515"/>
    </source>
</evidence>
<evidence type="ECO:0000256" key="2">
    <source>
        <dbReference type="ARBA" id="ARBA00022692"/>
    </source>
</evidence>
<dbReference type="EMBL" id="NIHM01000003">
    <property type="protein sequence ID" value="PLT57242.1"/>
    <property type="molecule type" value="Genomic_DNA"/>
</dbReference>
<proteinExistence type="predicted"/>
<feature type="transmembrane region" description="Helical" evidence="5">
    <location>
        <begin position="156"/>
        <end position="175"/>
    </location>
</feature>
<comment type="caution">
    <text evidence="8">The sequence shown here is derived from an EMBL/GenBank/DDBJ whole genome shotgun (WGS) entry which is preliminary data.</text>
</comment>
<keyword evidence="3 5" id="KW-1133">Transmembrane helix</keyword>
<feature type="transmembrane region" description="Helical" evidence="5">
    <location>
        <begin position="113"/>
        <end position="136"/>
    </location>
</feature>
<feature type="domain" description="Integral membrane bound transporter" evidence="6">
    <location>
        <begin position="215"/>
        <end position="333"/>
    </location>
</feature>
<organism evidence="8 9">
    <name type="scientific">Mediterraneibacter gnavus</name>
    <name type="common">Ruminococcus gnavus</name>
    <dbReference type="NCBI Taxonomy" id="33038"/>
    <lineage>
        <taxon>Bacteria</taxon>
        <taxon>Bacillati</taxon>
        <taxon>Bacillota</taxon>
        <taxon>Clostridia</taxon>
        <taxon>Lachnospirales</taxon>
        <taxon>Lachnospiraceae</taxon>
        <taxon>Mediterraneibacter</taxon>
    </lineage>
</organism>
<dbReference type="GO" id="GO:0016020">
    <property type="term" value="C:membrane"/>
    <property type="evidence" value="ECO:0007669"/>
    <property type="project" value="UniProtKB-SubCell"/>
</dbReference>
<dbReference type="Proteomes" id="UP001148455">
    <property type="component" value="Unassembled WGS sequence"/>
</dbReference>
<dbReference type="AlphaFoldDB" id="A0A2N5NL69"/>
<keyword evidence="4 5" id="KW-0472">Membrane</keyword>
<feature type="transmembrane region" description="Helical" evidence="5">
    <location>
        <begin position="31"/>
        <end position="53"/>
    </location>
</feature>
<name>A0A2N5NL69_MEDGN</name>
<dbReference type="RefSeq" id="WP_101879198.1">
    <property type="nucleotide sequence ID" value="NZ_CACRUK010000029.1"/>
</dbReference>
<protein>
    <submittedName>
        <fullName evidence="8">FUSC family protein</fullName>
    </submittedName>
</protein>
<evidence type="ECO:0000256" key="5">
    <source>
        <dbReference type="SAM" id="Phobius"/>
    </source>
</evidence>
<dbReference type="InterPro" id="IPR049453">
    <property type="entry name" value="Memb_transporter_dom"/>
</dbReference>
<evidence type="ECO:0000313" key="7">
    <source>
        <dbReference type="EMBL" id="MCZ7692575.1"/>
    </source>
</evidence>
<feature type="transmembrane region" description="Helical" evidence="5">
    <location>
        <begin position="254"/>
        <end position="269"/>
    </location>
</feature>